<feature type="domain" description="Peptidase S1" evidence="3">
    <location>
        <begin position="132"/>
        <end position="379"/>
    </location>
</feature>
<keyword evidence="1" id="KW-1015">Disulfide bond</keyword>
<dbReference type="SMART" id="SM00020">
    <property type="entry name" value="Tryp_SPc"/>
    <property type="match status" value="1"/>
</dbReference>
<proteinExistence type="inferred from homology"/>
<dbReference type="GO" id="GO:0004252">
    <property type="term" value="F:serine-type endopeptidase activity"/>
    <property type="evidence" value="ECO:0007669"/>
    <property type="project" value="InterPro"/>
</dbReference>
<dbReference type="PANTHER" id="PTHR24256">
    <property type="entry name" value="TRYPTASE-RELATED"/>
    <property type="match status" value="1"/>
</dbReference>
<dbReference type="InterPro" id="IPR001254">
    <property type="entry name" value="Trypsin_dom"/>
</dbReference>
<protein>
    <submittedName>
        <fullName evidence="4">Acrosin</fullName>
    </submittedName>
</protein>
<name>A0A0V1FD02_TRIPS</name>
<reference evidence="4 5" key="1">
    <citation type="submission" date="2015-01" db="EMBL/GenBank/DDBJ databases">
        <title>Evolution of Trichinella species and genotypes.</title>
        <authorList>
            <person name="Korhonen P.K."/>
            <person name="Edoardo P."/>
            <person name="Giuseppe L.R."/>
            <person name="Gasser R.B."/>
        </authorList>
    </citation>
    <scope>NUCLEOTIDE SEQUENCE [LARGE SCALE GENOMIC DNA]</scope>
    <source>
        <strain evidence="4">ISS470</strain>
    </source>
</reference>
<evidence type="ECO:0000259" key="3">
    <source>
        <dbReference type="PROSITE" id="PS50240"/>
    </source>
</evidence>
<gene>
    <name evidence="4" type="primary">Acr</name>
    <name evidence="4" type="ORF">T4D_12449</name>
</gene>
<evidence type="ECO:0000313" key="4">
    <source>
        <dbReference type="EMBL" id="KRY83927.1"/>
    </source>
</evidence>
<evidence type="ECO:0000313" key="5">
    <source>
        <dbReference type="Proteomes" id="UP000054995"/>
    </source>
</evidence>
<evidence type="ECO:0000256" key="1">
    <source>
        <dbReference type="ARBA" id="ARBA00023157"/>
    </source>
</evidence>
<dbReference type="Proteomes" id="UP000054995">
    <property type="component" value="Unassembled WGS sequence"/>
</dbReference>
<keyword evidence="5" id="KW-1185">Reference proteome</keyword>
<dbReference type="InterPro" id="IPR043504">
    <property type="entry name" value="Peptidase_S1_PA_chymotrypsin"/>
</dbReference>
<dbReference type="PROSITE" id="PS50240">
    <property type="entry name" value="TRYPSIN_DOM"/>
    <property type="match status" value="1"/>
</dbReference>
<dbReference type="Pfam" id="PF00089">
    <property type="entry name" value="Trypsin"/>
    <property type="match status" value="1"/>
</dbReference>
<dbReference type="InterPro" id="IPR051487">
    <property type="entry name" value="Ser/Thr_Proteases_Immune/Dev"/>
</dbReference>
<dbReference type="AlphaFoldDB" id="A0A0V1FD02"/>
<sequence length="379" mass="43714">MLLQLIGLNHLFYLQQKGLYTFDLVLITFSSIYPRIQSSWNFLQTKSHEFPFTTWFAVISFDIYTIKAASYQGKPKVGPITSYNNLRMRKMKQFFILINLLLCCITEIKSSLENCGKLKSNFLFPHPDPSNMMKRYASEPNSLPFMVRLTADMSYRGIMHINQCSGSLLPNGDANFSNTVLTSGHCLLFENDLYHKQGVVYAKFGVHRLDISSSEVLSLKSNNYFVQPLFLRWHTEAYDIGIVKFSTPVLFNHSIQPICLPSFHNYQPDFRECYTAGWRGVGDNSNLYWKFLSQMRLKVIECKHKHRLTSFSVLKPICADGLINGQYIYDGDSGSPLFCLVNNTWIQYGILSSTFAPCDQVTEIVFTAVWNYLRWIEKL</sequence>
<dbReference type="OrthoDB" id="5917232at2759"/>
<accession>A0A0V1FD02</accession>
<organism evidence="4 5">
    <name type="scientific">Trichinella pseudospiralis</name>
    <name type="common">Parasitic roundworm</name>
    <dbReference type="NCBI Taxonomy" id="6337"/>
    <lineage>
        <taxon>Eukaryota</taxon>
        <taxon>Metazoa</taxon>
        <taxon>Ecdysozoa</taxon>
        <taxon>Nematoda</taxon>
        <taxon>Enoplea</taxon>
        <taxon>Dorylaimia</taxon>
        <taxon>Trichinellida</taxon>
        <taxon>Trichinellidae</taxon>
        <taxon>Trichinella</taxon>
    </lineage>
</organism>
<dbReference type="InterPro" id="IPR009003">
    <property type="entry name" value="Peptidase_S1_PA"/>
</dbReference>
<dbReference type="SUPFAM" id="SSF50494">
    <property type="entry name" value="Trypsin-like serine proteases"/>
    <property type="match status" value="1"/>
</dbReference>
<dbReference type="GO" id="GO:0006508">
    <property type="term" value="P:proteolysis"/>
    <property type="evidence" value="ECO:0007669"/>
    <property type="project" value="InterPro"/>
</dbReference>
<comment type="similarity">
    <text evidence="2">Belongs to the peptidase S1 family. CLIP subfamily.</text>
</comment>
<dbReference type="Gene3D" id="2.40.10.10">
    <property type="entry name" value="Trypsin-like serine proteases"/>
    <property type="match status" value="1"/>
</dbReference>
<comment type="caution">
    <text evidence="4">The sequence shown here is derived from an EMBL/GenBank/DDBJ whole genome shotgun (WGS) entry which is preliminary data.</text>
</comment>
<evidence type="ECO:0000256" key="2">
    <source>
        <dbReference type="ARBA" id="ARBA00024195"/>
    </source>
</evidence>
<dbReference type="EMBL" id="JYDT01000127">
    <property type="protein sequence ID" value="KRY83927.1"/>
    <property type="molecule type" value="Genomic_DNA"/>
</dbReference>